<proteinExistence type="predicted"/>
<gene>
    <name evidence="1" type="ORF">WKI67_32950</name>
</gene>
<accession>A0ACC6Q3A6</accession>
<name>A0ACC6Q3A6_9ACTN</name>
<dbReference type="Proteomes" id="UP001377168">
    <property type="component" value="Unassembled WGS sequence"/>
</dbReference>
<comment type="caution">
    <text evidence="1">The sequence shown here is derived from an EMBL/GenBank/DDBJ whole genome shotgun (WGS) entry which is preliminary data.</text>
</comment>
<dbReference type="EMBL" id="JBBKAJ010000022">
    <property type="protein sequence ID" value="MEJ8638174.1"/>
    <property type="molecule type" value="Genomic_DNA"/>
</dbReference>
<evidence type="ECO:0000313" key="2">
    <source>
        <dbReference type="Proteomes" id="UP001377168"/>
    </source>
</evidence>
<sequence>MGYATRSRRATVLLVGLLVLPLAGCSAEPDGAADKKAAGRQAAEKRTPAKQQPRPAAPAPAPANVEKIGALTGCTPEVRIQAKELREGVCTTAQGSWTVTTFPEEKFKTIWLDSARMYGGTYLVGPRWAVGGKPELLESLRSKLGGDVVRLRDAGPGQRSVLLTPLRPHLHHASQLP</sequence>
<organism evidence="1 2">
    <name type="scientific">Streptomyces achmelvichensis</name>
    <dbReference type="NCBI Taxonomy" id="3134111"/>
    <lineage>
        <taxon>Bacteria</taxon>
        <taxon>Bacillati</taxon>
        <taxon>Actinomycetota</taxon>
        <taxon>Actinomycetes</taxon>
        <taxon>Kitasatosporales</taxon>
        <taxon>Streptomycetaceae</taxon>
        <taxon>Streptomyces</taxon>
    </lineage>
</organism>
<protein>
    <submittedName>
        <fullName evidence="1">Uncharacterized protein</fullName>
    </submittedName>
</protein>
<keyword evidence="2" id="KW-1185">Reference proteome</keyword>
<evidence type="ECO:0000313" key="1">
    <source>
        <dbReference type="EMBL" id="MEJ8638174.1"/>
    </source>
</evidence>
<reference evidence="1" key="1">
    <citation type="submission" date="2024-03" db="EMBL/GenBank/DDBJ databases">
        <title>Novel Streptomyces species of biotechnological and ecological value are a feature of Machair soil.</title>
        <authorList>
            <person name="Prole J.R."/>
            <person name="Goodfellow M."/>
            <person name="Allenby N."/>
            <person name="Ward A.C."/>
        </authorList>
    </citation>
    <scope>NUCLEOTIDE SEQUENCE</scope>
    <source>
        <strain evidence="1">MS2.AVA.5</strain>
    </source>
</reference>